<dbReference type="EMBL" id="CP097095">
    <property type="protein sequence ID" value="UQF79759.1"/>
    <property type="molecule type" value="Genomic_DNA"/>
</dbReference>
<sequence>MITEMILAAGADGTDILSKALALFVKFATIGGGLWTVWGVITLAGGLRDHQGPQIQSGVWQAVGGGLIVAAAQLFSAITLS</sequence>
<accession>A0A2N6V2K3</accession>
<keyword evidence="1" id="KW-1133">Transmembrane helix</keyword>
<dbReference type="KEGG" id="agh:M3I41_00295"/>
<feature type="transmembrane region" description="Helical" evidence="1">
    <location>
        <begin position="20"/>
        <end position="47"/>
    </location>
</feature>
<feature type="transmembrane region" description="Helical" evidence="1">
    <location>
        <begin position="59"/>
        <end position="80"/>
    </location>
</feature>
<keyword evidence="1" id="KW-0812">Transmembrane</keyword>
<dbReference type="AlphaFoldDB" id="A0A2N6V2K3"/>
<organism evidence="2 3">
    <name type="scientific">Actinomyces graevenitzii</name>
    <dbReference type="NCBI Taxonomy" id="55565"/>
    <lineage>
        <taxon>Bacteria</taxon>
        <taxon>Bacillati</taxon>
        <taxon>Actinomycetota</taxon>
        <taxon>Actinomycetes</taxon>
        <taxon>Actinomycetales</taxon>
        <taxon>Actinomycetaceae</taxon>
        <taxon>Actinomyces</taxon>
    </lineage>
</organism>
<reference evidence="2" key="1">
    <citation type="submission" date="2022-05" db="EMBL/GenBank/DDBJ databases">
        <title>Using nanopore sequencing to obtain complete genomes from saliva samples.</title>
        <authorList>
            <person name="Baker J.L."/>
        </authorList>
    </citation>
    <scope>NUCLEOTIDE SEQUENCE</scope>
    <source>
        <strain evidence="2">JCVI-JB-Ag32</strain>
    </source>
</reference>
<keyword evidence="1" id="KW-0472">Membrane</keyword>
<name>A0A2N6V2K3_9ACTO</name>
<gene>
    <name evidence="2" type="ORF">M3I41_00295</name>
</gene>
<proteinExistence type="predicted"/>
<evidence type="ECO:0000256" key="1">
    <source>
        <dbReference type="SAM" id="Phobius"/>
    </source>
</evidence>
<dbReference type="RefSeq" id="WP_005986693.1">
    <property type="nucleotide sequence ID" value="NZ_PNHV01000003.1"/>
</dbReference>
<evidence type="ECO:0000313" key="2">
    <source>
        <dbReference type="EMBL" id="UQF79759.1"/>
    </source>
</evidence>
<protein>
    <submittedName>
        <fullName evidence="2">Uncharacterized protein</fullName>
    </submittedName>
</protein>
<evidence type="ECO:0000313" key="3">
    <source>
        <dbReference type="Proteomes" id="UP000830236"/>
    </source>
</evidence>
<dbReference type="Proteomes" id="UP000830236">
    <property type="component" value="Chromosome"/>
</dbReference>